<dbReference type="InterPro" id="IPR017938">
    <property type="entry name" value="Riboflavin_synthase-like_b-brl"/>
</dbReference>
<evidence type="ECO:0000256" key="1">
    <source>
        <dbReference type="ARBA" id="ARBA00010617"/>
    </source>
</evidence>
<dbReference type="SUPFAM" id="SSF63380">
    <property type="entry name" value="Riboflavin synthase domain-like"/>
    <property type="match status" value="1"/>
</dbReference>
<dbReference type="InterPro" id="IPR012675">
    <property type="entry name" value="Beta-grasp_dom_sf"/>
</dbReference>
<proteinExistence type="inferred from homology"/>
<evidence type="ECO:0000259" key="8">
    <source>
        <dbReference type="PROSITE" id="PS51384"/>
    </source>
</evidence>
<dbReference type="PROSITE" id="PS51384">
    <property type="entry name" value="FAD_FR"/>
    <property type="match status" value="1"/>
</dbReference>
<evidence type="ECO:0000256" key="2">
    <source>
        <dbReference type="ARBA" id="ARBA00022617"/>
    </source>
</evidence>
<evidence type="ECO:0000313" key="9">
    <source>
        <dbReference type="EMBL" id="MDR7330773.1"/>
    </source>
</evidence>
<dbReference type="SUPFAM" id="SSF52343">
    <property type="entry name" value="Ferredoxin reductase-like, C-terminal NADP-linked domain"/>
    <property type="match status" value="1"/>
</dbReference>
<dbReference type="Gene3D" id="3.10.20.30">
    <property type="match status" value="1"/>
</dbReference>
<protein>
    <submittedName>
        <fullName evidence="9">Cytochrome P450/ferredoxin-NADP reductase</fullName>
    </submittedName>
</protein>
<evidence type="ECO:0000256" key="4">
    <source>
        <dbReference type="ARBA" id="ARBA00023002"/>
    </source>
</evidence>
<feature type="domain" description="2Fe-2S ferredoxin-type" evidence="7">
    <location>
        <begin position="720"/>
        <end position="806"/>
    </location>
</feature>
<organism evidence="9 10">
    <name type="scientific">Corynebacterium guangdongense</name>
    <dbReference type="NCBI Taxonomy" id="1783348"/>
    <lineage>
        <taxon>Bacteria</taxon>
        <taxon>Bacillati</taxon>
        <taxon>Actinomycetota</taxon>
        <taxon>Actinomycetes</taxon>
        <taxon>Mycobacteriales</taxon>
        <taxon>Corynebacteriaceae</taxon>
        <taxon>Corynebacterium</taxon>
    </lineage>
</organism>
<dbReference type="EMBL" id="JAVDXZ010000001">
    <property type="protein sequence ID" value="MDR7330773.1"/>
    <property type="molecule type" value="Genomic_DNA"/>
</dbReference>
<dbReference type="PRINTS" id="PR00359">
    <property type="entry name" value="BP450"/>
</dbReference>
<feature type="domain" description="FAD-binding FR-type" evidence="8">
    <location>
        <begin position="494"/>
        <end position="593"/>
    </location>
</feature>
<dbReference type="InterPro" id="IPR017927">
    <property type="entry name" value="FAD-bd_FR_type"/>
</dbReference>
<dbReference type="InterPro" id="IPR036396">
    <property type="entry name" value="Cyt_P450_sf"/>
</dbReference>
<dbReference type="InterPro" id="IPR006058">
    <property type="entry name" value="2Fe2S_fd_BS"/>
</dbReference>
<dbReference type="SUPFAM" id="SSF54292">
    <property type="entry name" value="2Fe-2S ferredoxin-like"/>
    <property type="match status" value="1"/>
</dbReference>
<dbReference type="InterPro" id="IPR039261">
    <property type="entry name" value="FNR_nucleotide-bd"/>
</dbReference>
<dbReference type="InterPro" id="IPR002397">
    <property type="entry name" value="Cyt_P450_B"/>
</dbReference>
<evidence type="ECO:0000256" key="6">
    <source>
        <dbReference type="ARBA" id="ARBA00023033"/>
    </source>
</evidence>
<keyword evidence="3" id="KW-0479">Metal-binding</keyword>
<dbReference type="PROSITE" id="PS00197">
    <property type="entry name" value="2FE2S_FER_1"/>
    <property type="match status" value="1"/>
</dbReference>
<accession>A0ABU2A0R3</accession>
<dbReference type="Proteomes" id="UP001180840">
    <property type="component" value="Unassembled WGS sequence"/>
</dbReference>
<comment type="caution">
    <text evidence="9">The sequence shown here is derived from an EMBL/GenBank/DDBJ whole genome shotgun (WGS) entry which is preliminary data.</text>
</comment>
<dbReference type="PANTHER" id="PTHR46696">
    <property type="entry name" value="P450, PUTATIVE (EUROFUNG)-RELATED"/>
    <property type="match status" value="1"/>
</dbReference>
<keyword evidence="6" id="KW-0503">Monooxygenase</keyword>
<keyword evidence="2" id="KW-0349">Heme</keyword>
<dbReference type="Pfam" id="PF00067">
    <property type="entry name" value="p450"/>
    <property type="match status" value="1"/>
</dbReference>
<keyword evidence="5" id="KW-0408">Iron</keyword>
<dbReference type="RefSeq" id="WP_290196792.1">
    <property type="nucleotide sequence ID" value="NZ_CP047654.1"/>
</dbReference>
<keyword evidence="4" id="KW-0560">Oxidoreductase</keyword>
<dbReference type="PANTHER" id="PTHR46696:SF1">
    <property type="entry name" value="CYTOCHROME P450 YJIB-RELATED"/>
    <property type="match status" value="1"/>
</dbReference>
<evidence type="ECO:0000313" key="10">
    <source>
        <dbReference type="Proteomes" id="UP001180840"/>
    </source>
</evidence>
<gene>
    <name evidence="9" type="ORF">J2S39_002449</name>
</gene>
<dbReference type="Gene3D" id="2.40.30.10">
    <property type="entry name" value="Translation factors"/>
    <property type="match status" value="1"/>
</dbReference>
<dbReference type="InterPro" id="IPR017972">
    <property type="entry name" value="Cyt_P450_CS"/>
</dbReference>
<dbReference type="SUPFAM" id="SSF48264">
    <property type="entry name" value="Cytochrome P450"/>
    <property type="match status" value="1"/>
</dbReference>
<keyword evidence="10" id="KW-1185">Reference proteome</keyword>
<dbReference type="Gene3D" id="3.40.50.80">
    <property type="entry name" value="Nucleotide-binding domain of ferredoxin-NADP reductase (FNR) module"/>
    <property type="match status" value="1"/>
</dbReference>
<dbReference type="InterPro" id="IPR001041">
    <property type="entry name" value="2Fe-2S_ferredoxin-type"/>
</dbReference>
<evidence type="ECO:0000256" key="5">
    <source>
        <dbReference type="ARBA" id="ARBA00023004"/>
    </source>
</evidence>
<dbReference type="Pfam" id="PF00111">
    <property type="entry name" value="Fer2"/>
    <property type="match status" value="1"/>
</dbReference>
<sequence>MTDTLAHQINRLNEAAAAADGQIRDRDAAESNCPYLNGEIVDTADFFGNTGVPAGQGWDPLSQEFVDSPWDYVKNGFENEPVFFSKNADGERDYWVVTRYEDVIKVFKDTENYTANTALEKAIPMSEDAKDILDDYGYDFRDTIVNTDQPVHNPRRRALEEPFNVEELRKLEPMVRETVDGYIDKFIDKGEVDIFDELLQISPLTVALKFMGVPAEDMHKIHVYSKAHATATWGRPDKDAVLKNAEDNGKFWQHSQRVLHKLMMQEEHTEAPGWVPHSIRAHRKDPESVPMYYLRSKTMSAVTASHDTTVNSISNMLIYLFTERPDVWNLLKDRPELIPNAVEESLRMNGGSHAWRREAINDVEIRGVKIPKGSRILLVTSMANRDPEVFPDPHTFDLYRDNVTKHLLFGYGMHLCMGRNLARLQMQVLLQQLLKRLPHMELIEQDDYGRAPSVSFRGPSTLKVRWDVTKNPERLGEISEENPEIIYNGPNRALKTRSMKVVETEDVTDKIRRIVLAPSEGAALPATFSGSHIEINAGGLNRQYSIVGAEGNTWEIAVQLEDDSRGGSRWIHENLHEDAIVEVRGPRANFRFDPDATKLILVGAGIGITPMIAMADEAKARGIDYELHYSGSSKTTMSYLERIVRDHGGNANLYVSDEDGRMDISQFADRYEAGTQLLTCGPDRFTNEVLEVTKDWPADTVRRESFTATNLLDPTQNEAFTVELSRSGETFEVPANMTLLETLEEAGKELYAECREGICGTCEVGIVSGEAEHNDQVLTDKEKQANNSIMTCVSRACRGSKLVIDL</sequence>
<comment type="similarity">
    <text evidence="1">Belongs to the cytochrome P450 family.</text>
</comment>
<dbReference type="InterPro" id="IPR001128">
    <property type="entry name" value="Cyt_P450"/>
</dbReference>
<evidence type="ECO:0000259" key="7">
    <source>
        <dbReference type="PROSITE" id="PS51085"/>
    </source>
</evidence>
<name>A0ABU2A0R3_9CORY</name>
<dbReference type="InterPro" id="IPR036010">
    <property type="entry name" value="2Fe-2S_ferredoxin-like_sf"/>
</dbReference>
<dbReference type="CDD" id="cd06185">
    <property type="entry name" value="PDR_like"/>
    <property type="match status" value="1"/>
</dbReference>
<reference evidence="9" key="1">
    <citation type="submission" date="2023-07" db="EMBL/GenBank/DDBJ databases">
        <title>Sequencing the genomes of 1000 actinobacteria strains.</title>
        <authorList>
            <person name="Klenk H.-P."/>
        </authorList>
    </citation>
    <scope>NUCLEOTIDE SEQUENCE</scope>
    <source>
        <strain evidence="9">DSM 107476</strain>
    </source>
</reference>
<dbReference type="CDD" id="cd00207">
    <property type="entry name" value="fer2"/>
    <property type="match status" value="1"/>
</dbReference>
<dbReference type="Gene3D" id="1.10.630.10">
    <property type="entry name" value="Cytochrome P450"/>
    <property type="match status" value="1"/>
</dbReference>
<dbReference type="PROSITE" id="PS51085">
    <property type="entry name" value="2FE2S_FER_2"/>
    <property type="match status" value="1"/>
</dbReference>
<evidence type="ECO:0000256" key="3">
    <source>
        <dbReference type="ARBA" id="ARBA00022723"/>
    </source>
</evidence>
<dbReference type="PROSITE" id="PS00086">
    <property type="entry name" value="CYTOCHROME_P450"/>
    <property type="match status" value="1"/>
</dbReference>